<evidence type="ECO:0000313" key="2">
    <source>
        <dbReference type="Proteomes" id="UP000192596"/>
    </source>
</evidence>
<name>A0A1V8SWF3_9PEZI</name>
<evidence type="ECO:0008006" key="3">
    <source>
        <dbReference type="Google" id="ProtNLM"/>
    </source>
</evidence>
<reference evidence="2" key="1">
    <citation type="submission" date="2017-03" db="EMBL/GenBank/DDBJ databases">
        <title>Genomes of endolithic fungi from Antarctica.</title>
        <authorList>
            <person name="Coleine C."/>
            <person name="Masonjones S."/>
            <person name="Stajich J.E."/>
        </authorList>
    </citation>
    <scope>NUCLEOTIDE SEQUENCE [LARGE SCALE GENOMIC DNA]</scope>
    <source>
        <strain evidence="2">CCFEE 5527</strain>
    </source>
</reference>
<dbReference type="EMBL" id="NAJO01000025">
    <property type="protein sequence ID" value="OQO03371.1"/>
    <property type="molecule type" value="Genomic_DNA"/>
</dbReference>
<dbReference type="AlphaFoldDB" id="A0A1V8SWF3"/>
<gene>
    <name evidence="1" type="ORF">B0A48_11629</name>
</gene>
<accession>A0A1V8SWF3</accession>
<evidence type="ECO:0000313" key="1">
    <source>
        <dbReference type="EMBL" id="OQO03371.1"/>
    </source>
</evidence>
<comment type="caution">
    <text evidence="1">The sequence shown here is derived from an EMBL/GenBank/DDBJ whole genome shotgun (WGS) entry which is preliminary data.</text>
</comment>
<dbReference type="OrthoDB" id="3856067at2759"/>
<dbReference type="InParanoid" id="A0A1V8SWF3"/>
<keyword evidence="2" id="KW-1185">Reference proteome</keyword>
<dbReference type="Proteomes" id="UP000192596">
    <property type="component" value="Unassembled WGS sequence"/>
</dbReference>
<organism evidence="1 2">
    <name type="scientific">Cryoendolithus antarcticus</name>
    <dbReference type="NCBI Taxonomy" id="1507870"/>
    <lineage>
        <taxon>Eukaryota</taxon>
        <taxon>Fungi</taxon>
        <taxon>Dikarya</taxon>
        <taxon>Ascomycota</taxon>
        <taxon>Pezizomycotina</taxon>
        <taxon>Dothideomycetes</taxon>
        <taxon>Dothideomycetidae</taxon>
        <taxon>Cladosporiales</taxon>
        <taxon>Cladosporiaceae</taxon>
        <taxon>Cryoendolithus</taxon>
    </lineage>
</organism>
<proteinExistence type="predicted"/>
<sequence length="228" mass="25988">MIPIPEALFQQEIDARSPAIKTFAIPELPEHVLLFVDQTKTLFLAQRVDKNWHKQLNTTPKLRQALFFNHRELNKHACAYNGTAPWSDCEGCCDDYIAHRNQLLSDFGFENDEIDNAKLRINPLVLRPDSSALRKFNTAGAADHIHVELSWRDRHEKLPSCGCTTLRCFAWSAGETLGAFLAKVRQGCNADWWECEMRTEETLAGCHCRREWLAMGYEPAAPHGCFTS</sequence>
<protein>
    <recommendedName>
        <fullName evidence="3">F-box domain-containing protein</fullName>
    </recommendedName>
</protein>